<evidence type="ECO:0000256" key="8">
    <source>
        <dbReference type="ARBA" id="ARBA00023012"/>
    </source>
</evidence>
<dbReference type="InterPro" id="IPR003661">
    <property type="entry name" value="HisK_dim/P_dom"/>
</dbReference>
<protein>
    <recommendedName>
        <fullName evidence="2">histidine kinase</fullName>
        <ecNumber evidence="2">2.7.13.3</ecNumber>
    </recommendedName>
</protein>
<dbReference type="InterPro" id="IPR011110">
    <property type="entry name" value="Reg_prop"/>
</dbReference>
<dbReference type="Pfam" id="PF00512">
    <property type="entry name" value="HisKA"/>
    <property type="match status" value="1"/>
</dbReference>
<dbReference type="GO" id="GO:0043565">
    <property type="term" value="F:sequence-specific DNA binding"/>
    <property type="evidence" value="ECO:0007669"/>
    <property type="project" value="InterPro"/>
</dbReference>
<evidence type="ECO:0000313" key="18">
    <source>
        <dbReference type="Proteomes" id="UP000609064"/>
    </source>
</evidence>
<dbReference type="Gene3D" id="3.40.50.2300">
    <property type="match status" value="1"/>
</dbReference>
<keyword evidence="3 12" id="KW-0597">Phosphoprotein</keyword>
<evidence type="ECO:0000256" key="1">
    <source>
        <dbReference type="ARBA" id="ARBA00000085"/>
    </source>
</evidence>
<evidence type="ECO:0000256" key="2">
    <source>
        <dbReference type="ARBA" id="ARBA00012438"/>
    </source>
</evidence>
<organism evidence="17 18">
    <name type="scientific">Emticicia aquatilis</name>
    <dbReference type="NCBI Taxonomy" id="1537369"/>
    <lineage>
        <taxon>Bacteria</taxon>
        <taxon>Pseudomonadati</taxon>
        <taxon>Bacteroidota</taxon>
        <taxon>Cytophagia</taxon>
        <taxon>Cytophagales</taxon>
        <taxon>Leadbetterellaceae</taxon>
        <taxon>Emticicia</taxon>
    </lineage>
</organism>
<evidence type="ECO:0000256" key="13">
    <source>
        <dbReference type="SAM" id="Phobius"/>
    </source>
</evidence>
<keyword evidence="18" id="KW-1185">Reference proteome</keyword>
<evidence type="ECO:0000256" key="3">
    <source>
        <dbReference type="ARBA" id="ARBA00022553"/>
    </source>
</evidence>
<dbReference type="GO" id="GO:0003700">
    <property type="term" value="F:DNA-binding transcription factor activity"/>
    <property type="evidence" value="ECO:0007669"/>
    <property type="project" value="InterPro"/>
</dbReference>
<dbReference type="CDD" id="cd00082">
    <property type="entry name" value="HisKA"/>
    <property type="match status" value="1"/>
</dbReference>
<accession>A0A916YMW7</accession>
<feature type="domain" description="HTH araC/xylS-type" evidence="14">
    <location>
        <begin position="1258"/>
        <end position="1357"/>
    </location>
</feature>
<proteinExistence type="predicted"/>
<dbReference type="PROSITE" id="PS50109">
    <property type="entry name" value="HIS_KIN"/>
    <property type="match status" value="1"/>
</dbReference>
<evidence type="ECO:0000256" key="5">
    <source>
        <dbReference type="ARBA" id="ARBA00022741"/>
    </source>
</evidence>
<evidence type="ECO:0000259" key="15">
    <source>
        <dbReference type="PROSITE" id="PS50109"/>
    </source>
</evidence>
<dbReference type="Gene3D" id="2.60.40.10">
    <property type="entry name" value="Immunoglobulins"/>
    <property type="match status" value="1"/>
</dbReference>
<dbReference type="SUPFAM" id="SSF46689">
    <property type="entry name" value="Homeodomain-like"/>
    <property type="match status" value="1"/>
</dbReference>
<dbReference type="SMART" id="SM00342">
    <property type="entry name" value="HTH_ARAC"/>
    <property type="match status" value="1"/>
</dbReference>
<dbReference type="Proteomes" id="UP000609064">
    <property type="component" value="Unassembled WGS sequence"/>
</dbReference>
<dbReference type="SMART" id="SM00387">
    <property type="entry name" value="HATPase_c"/>
    <property type="match status" value="1"/>
</dbReference>
<keyword evidence="11" id="KW-0804">Transcription</keyword>
<dbReference type="Pfam" id="PF00072">
    <property type="entry name" value="Response_reg"/>
    <property type="match status" value="1"/>
</dbReference>
<feature type="transmembrane region" description="Helical" evidence="13">
    <location>
        <begin position="795"/>
        <end position="812"/>
    </location>
</feature>
<dbReference type="InterPro" id="IPR036890">
    <property type="entry name" value="HATPase_C_sf"/>
</dbReference>
<dbReference type="InterPro" id="IPR001789">
    <property type="entry name" value="Sig_transdc_resp-reg_receiver"/>
</dbReference>
<dbReference type="InterPro" id="IPR009057">
    <property type="entry name" value="Homeodomain-like_sf"/>
</dbReference>
<dbReference type="Gene3D" id="2.130.10.10">
    <property type="entry name" value="YVTN repeat-like/Quinoprotein amine dehydrogenase"/>
    <property type="match status" value="4"/>
</dbReference>
<dbReference type="PROSITE" id="PS50110">
    <property type="entry name" value="RESPONSE_REGULATORY"/>
    <property type="match status" value="1"/>
</dbReference>
<dbReference type="PRINTS" id="PR00344">
    <property type="entry name" value="BCTRLSENSOR"/>
</dbReference>
<dbReference type="Pfam" id="PF07495">
    <property type="entry name" value="Y_Y_Y"/>
    <property type="match status" value="1"/>
</dbReference>
<dbReference type="RefSeq" id="WP_188765543.1">
    <property type="nucleotide sequence ID" value="NZ_BMKK01000003.1"/>
</dbReference>
<evidence type="ECO:0000259" key="14">
    <source>
        <dbReference type="PROSITE" id="PS01124"/>
    </source>
</evidence>
<dbReference type="InterPro" id="IPR011006">
    <property type="entry name" value="CheY-like_superfamily"/>
</dbReference>
<dbReference type="SUPFAM" id="SSF52172">
    <property type="entry name" value="CheY-like"/>
    <property type="match status" value="1"/>
</dbReference>
<dbReference type="FunFam" id="3.30.565.10:FF:000037">
    <property type="entry name" value="Hybrid sensor histidine kinase/response regulator"/>
    <property type="match status" value="1"/>
</dbReference>
<gene>
    <name evidence="17" type="ORF">GCM10011514_16040</name>
</gene>
<dbReference type="GO" id="GO:0005524">
    <property type="term" value="F:ATP binding"/>
    <property type="evidence" value="ECO:0007669"/>
    <property type="project" value="UniProtKB-KW"/>
</dbReference>
<comment type="caution">
    <text evidence="17">The sequence shown here is derived from an EMBL/GenBank/DDBJ whole genome shotgun (WGS) entry which is preliminary data.</text>
</comment>
<dbReference type="Gene3D" id="1.10.287.130">
    <property type="match status" value="1"/>
</dbReference>
<keyword evidence="6 17" id="KW-0418">Kinase</keyword>
<dbReference type="PANTHER" id="PTHR43547:SF2">
    <property type="entry name" value="HYBRID SIGNAL TRANSDUCTION HISTIDINE KINASE C"/>
    <property type="match status" value="1"/>
</dbReference>
<evidence type="ECO:0000313" key="17">
    <source>
        <dbReference type="EMBL" id="GGD52647.1"/>
    </source>
</evidence>
<dbReference type="PROSITE" id="PS00041">
    <property type="entry name" value="HTH_ARAC_FAMILY_1"/>
    <property type="match status" value="1"/>
</dbReference>
<feature type="modified residue" description="4-aspartylphosphate" evidence="12">
    <location>
        <position position="1159"/>
    </location>
</feature>
<keyword evidence="5" id="KW-0547">Nucleotide-binding</keyword>
<dbReference type="EC" id="2.7.13.3" evidence="2"/>
<evidence type="ECO:0000256" key="10">
    <source>
        <dbReference type="ARBA" id="ARBA00023125"/>
    </source>
</evidence>
<keyword evidence="8" id="KW-0902">Two-component regulatory system</keyword>
<dbReference type="InterPro" id="IPR036097">
    <property type="entry name" value="HisK_dim/P_sf"/>
</dbReference>
<evidence type="ECO:0000256" key="9">
    <source>
        <dbReference type="ARBA" id="ARBA00023015"/>
    </source>
</evidence>
<dbReference type="InterPro" id="IPR004358">
    <property type="entry name" value="Sig_transdc_His_kin-like_C"/>
</dbReference>
<comment type="catalytic activity">
    <reaction evidence="1">
        <text>ATP + protein L-histidine = ADP + protein N-phospho-L-histidine.</text>
        <dbReference type="EC" id="2.7.13.3"/>
    </reaction>
</comment>
<dbReference type="FunFam" id="2.60.40.10:FF:000791">
    <property type="entry name" value="Two-component system sensor histidine kinase/response regulator"/>
    <property type="match status" value="1"/>
</dbReference>
<dbReference type="SMART" id="SM00448">
    <property type="entry name" value="REC"/>
    <property type="match status" value="1"/>
</dbReference>
<dbReference type="InterPro" id="IPR003594">
    <property type="entry name" value="HATPase_dom"/>
</dbReference>
<dbReference type="CDD" id="cd17574">
    <property type="entry name" value="REC_OmpR"/>
    <property type="match status" value="1"/>
</dbReference>
<dbReference type="InterPro" id="IPR015943">
    <property type="entry name" value="WD40/YVTN_repeat-like_dom_sf"/>
</dbReference>
<keyword evidence="7" id="KW-0067">ATP-binding</keyword>
<dbReference type="FunFam" id="1.10.287.130:FF:000045">
    <property type="entry name" value="Two-component system sensor histidine kinase/response regulator"/>
    <property type="match status" value="1"/>
</dbReference>
<dbReference type="SUPFAM" id="SSF63829">
    <property type="entry name" value="Calcium-dependent phosphotriesterase"/>
    <property type="match status" value="3"/>
</dbReference>
<dbReference type="InterPro" id="IPR018062">
    <property type="entry name" value="HTH_AraC-typ_CS"/>
</dbReference>
<dbReference type="GO" id="GO:0000155">
    <property type="term" value="F:phosphorelay sensor kinase activity"/>
    <property type="evidence" value="ECO:0007669"/>
    <property type="project" value="InterPro"/>
</dbReference>
<evidence type="ECO:0000256" key="7">
    <source>
        <dbReference type="ARBA" id="ARBA00022840"/>
    </source>
</evidence>
<dbReference type="InterPro" id="IPR013783">
    <property type="entry name" value="Ig-like_fold"/>
</dbReference>
<evidence type="ECO:0000259" key="16">
    <source>
        <dbReference type="PROSITE" id="PS50110"/>
    </source>
</evidence>
<dbReference type="InterPro" id="IPR011123">
    <property type="entry name" value="Y_Y_Y"/>
</dbReference>
<feature type="domain" description="Response regulatory" evidence="16">
    <location>
        <begin position="1111"/>
        <end position="1226"/>
    </location>
</feature>
<keyword evidence="10" id="KW-0238">DNA-binding</keyword>
<dbReference type="PROSITE" id="PS01124">
    <property type="entry name" value="HTH_ARAC_FAMILY_2"/>
    <property type="match status" value="1"/>
</dbReference>
<keyword evidence="9" id="KW-0805">Transcription regulation</keyword>
<dbReference type="Gene3D" id="3.30.565.10">
    <property type="entry name" value="Histidine kinase-like ATPase, C-terminal domain"/>
    <property type="match status" value="1"/>
</dbReference>
<evidence type="ECO:0000256" key="12">
    <source>
        <dbReference type="PROSITE-ProRule" id="PRU00169"/>
    </source>
</evidence>
<evidence type="ECO:0000256" key="11">
    <source>
        <dbReference type="ARBA" id="ARBA00023163"/>
    </source>
</evidence>
<dbReference type="Gene3D" id="1.10.10.60">
    <property type="entry name" value="Homeodomain-like"/>
    <property type="match status" value="1"/>
</dbReference>
<dbReference type="SUPFAM" id="SSF55874">
    <property type="entry name" value="ATPase domain of HSP90 chaperone/DNA topoisomerase II/histidine kinase"/>
    <property type="match status" value="1"/>
</dbReference>
<keyword evidence="4" id="KW-0808">Transferase</keyword>
<dbReference type="Pfam" id="PF02518">
    <property type="entry name" value="HATPase_c"/>
    <property type="match status" value="1"/>
</dbReference>
<evidence type="ECO:0000256" key="6">
    <source>
        <dbReference type="ARBA" id="ARBA00022777"/>
    </source>
</evidence>
<dbReference type="Pfam" id="PF12833">
    <property type="entry name" value="HTH_18"/>
    <property type="match status" value="1"/>
</dbReference>
<keyword evidence="13" id="KW-0472">Membrane</keyword>
<keyword evidence="13" id="KW-1133">Transmembrane helix</keyword>
<reference evidence="17" key="2">
    <citation type="submission" date="2020-09" db="EMBL/GenBank/DDBJ databases">
        <authorList>
            <person name="Sun Q."/>
            <person name="Zhou Y."/>
        </authorList>
    </citation>
    <scope>NUCLEOTIDE SEQUENCE</scope>
    <source>
        <strain evidence="17">CGMCC 1.15958</strain>
    </source>
</reference>
<dbReference type="InterPro" id="IPR018060">
    <property type="entry name" value="HTH_AraC"/>
</dbReference>
<dbReference type="Pfam" id="PF07494">
    <property type="entry name" value="Reg_prop"/>
    <property type="match status" value="5"/>
</dbReference>
<keyword evidence="13" id="KW-0812">Transmembrane</keyword>
<reference evidence="17" key="1">
    <citation type="journal article" date="2014" name="Int. J. Syst. Evol. Microbiol.">
        <title>Complete genome sequence of Corynebacterium casei LMG S-19264T (=DSM 44701T), isolated from a smear-ripened cheese.</title>
        <authorList>
            <consortium name="US DOE Joint Genome Institute (JGI-PGF)"/>
            <person name="Walter F."/>
            <person name="Albersmeier A."/>
            <person name="Kalinowski J."/>
            <person name="Ruckert C."/>
        </authorList>
    </citation>
    <scope>NUCLEOTIDE SEQUENCE</scope>
    <source>
        <strain evidence="17">CGMCC 1.15958</strain>
    </source>
</reference>
<dbReference type="PANTHER" id="PTHR43547">
    <property type="entry name" value="TWO-COMPONENT HISTIDINE KINASE"/>
    <property type="match status" value="1"/>
</dbReference>
<sequence length="1368" mass="155011">MRKLYFIIIFFGTAQLIYGQQKEFKFINFSSKNGLSSNSVNAILKDKNGFMWFGTEDGLNKFDGQNFTTYHHKDSDSTSIGRGPVIAMTQDKSGKIWLATNLTLSVYNLNLDSFINYDFSNLGWIISLCADHSGKIWVGTYAGLFVFDPLTKNVKSFKTDIHNPATLNSNIIRYIFEDSRKNIWIGTDNGLHLFDKKNEKFIRFLSDATRKDAVSCNQISCITEDKSGKIWIGTSKCGINVMNGTSNSFTSYKSDVNDISTLSNNQIYKLAFDKDGQLWVGTESNLDIFNPNTAKVTRVKSSLVEQTGFTPSIIGRSVRDIYIDDAGIYWVAIHQGGVNKYDTNLAFFNHRQFKQFDPNGLTGSSIMAFAESPSGDIFIGTEGTGLNIFNRKTGQIKPFKLNQKLPNNPSIIALETTKNTLWIGTYQAGLYNLNLSTGVSTYFQLSKNKSESKDFTINCLKADRNGKVWIGTNGNGIYCYNPATNQIEGSEVLFGINSVQKIPLNNFITTIEQDKSGNLWFGSNGTGIAIYFPNENRFQVLNHGNSGLPMDRVQTIFCDYTGKVWVGSLGGGLCLYKPNTKSFEQFDENYALSNDVLYKILEDESGKLWVSTNKGISSFDYNKKVFRNFTHYNGVQQSTFNIGSGIITTDKTIFFGGLDGFNYFKSSNIFQKKNIPTLVTTSLKINNKQVNPAENAEITEHISTAKEMILSYKQNFSIDFIALNYTVPHENRYAYKLDGFDKEWNKVGIINTAVYTNLDPGNYVFRLKAYSEDGSWETPEKIINITVKPPFWRTYYAYFFYFILILLAIWAIRRSSIQKLKREFMRTQERLEMKHIIEKERHDAEQKMELEKVKIKFLTNLSHELKTPLTLVLNPIENLMSQESSPERLELLNLVSRNAKRLLNLVNQLLDFRKIEDNELTLHKTEGDLVTFIQEIVDSFKYIAVRKNISLHFVSGFSSYNTSFDKDKIERILINLLSNAIKFTNDGGNISLQITADGASGIKMILRDTGIGLPAELTDKIFERFFQANDNSDILNQGSGIGLSIAQEFVKLHGGTIKVESEKGVGSAFIVTLPLSPIAFQETQPIILKNEVLDEPQVQTKKEPKKLEKPIVLIVDDDDDLRAYLVQSLKNKYKVIEAADGRQGWQKALANHPQLIISDVNMPVIDGVEMVRKIKNDNRTKHIPIIMLTVLSEETEQLKGLGAGASDYLTKPFSFHLLNIKIENLLSLNNMLKNTYSKHIQVEMPEKEVVSEDEKFLLKFTRYVEEHIENPNLSIEQLSKAMYVSRGTLYMKILNITGETPVEYVRSLKLQKALALLQKHDMKISQIAYSVGFSNPNYFARAFKAKYNLSPSEYISINRNVVDTEPVE</sequence>
<dbReference type="SMART" id="SM00388">
    <property type="entry name" value="HisKA"/>
    <property type="match status" value="1"/>
</dbReference>
<dbReference type="EMBL" id="BMKK01000003">
    <property type="protein sequence ID" value="GGD52647.1"/>
    <property type="molecule type" value="Genomic_DNA"/>
</dbReference>
<evidence type="ECO:0000256" key="4">
    <source>
        <dbReference type="ARBA" id="ARBA00022679"/>
    </source>
</evidence>
<dbReference type="InterPro" id="IPR005467">
    <property type="entry name" value="His_kinase_dom"/>
</dbReference>
<name>A0A916YMW7_9BACT</name>
<feature type="domain" description="Histidine kinase" evidence="15">
    <location>
        <begin position="860"/>
        <end position="1077"/>
    </location>
</feature>
<dbReference type="SUPFAM" id="SSF47384">
    <property type="entry name" value="Homodimeric domain of signal transducing histidine kinase"/>
    <property type="match status" value="1"/>
</dbReference>